<name>A0A562ZK48_9BURK</name>
<dbReference type="OrthoDB" id="9771666at2"/>
<dbReference type="InterPro" id="IPR029058">
    <property type="entry name" value="AB_hydrolase_fold"/>
</dbReference>
<dbReference type="InterPro" id="IPR050300">
    <property type="entry name" value="GDXG_lipolytic_enzyme"/>
</dbReference>
<comment type="caution">
    <text evidence="3">The sequence shown here is derived from an EMBL/GenBank/DDBJ whole genome shotgun (WGS) entry which is preliminary data.</text>
</comment>
<evidence type="ECO:0000313" key="4">
    <source>
        <dbReference type="Proteomes" id="UP000318199"/>
    </source>
</evidence>
<dbReference type="GO" id="GO:0016787">
    <property type="term" value="F:hydrolase activity"/>
    <property type="evidence" value="ECO:0007669"/>
    <property type="project" value="UniProtKB-KW"/>
</dbReference>
<feature type="domain" description="Alpha/beta hydrolase fold-3" evidence="2">
    <location>
        <begin position="69"/>
        <end position="187"/>
    </location>
</feature>
<organism evidence="3 4">
    <name type="scientific">Caenimonas sedimenti</name>
    <dbReference type="NCBI Taxonomy" id="2596921"/>
    <lineage>
        <taxon>Bacteria</taxon>
        <taxon>Pseudomonadati</taxon>
        <taxon>Pseudomonadota</taxon>
        <taxon>Betaproteobacteria</taxon>
        <taxon>Burkholderiales</taxon>
        <taxon>Comamonadaceae</taxon>
        <taxon>Caenimonas</taxon>
    </lineage>
</organism>
<dbReference type="PANTHER" id="PTHR48081">
    <property type="entry name" value="AB HYDROLASE SUPERFAMILY PROTEIN C4A8.06C"/>
    <property type="match status" value="1"/>
</dbReference>
<dbReference type="InterPro" id="IPR013094">
    <property type="entry name" value="AB_hydrolase_3"/>
</dbReference>
<sequence length="283" mass="30526">MSKQDGAWHDSMYNNRARVADTADYLARWAAASAQARTDLPCKLDIAYGGEPGETLDVFPGATSGAPVLVFIHGGYWRALDKRDHSFVAPPFTAAGACVVVPNYALAPAVTIPQITLQMVRAVAWTCANIAPFGGDPRRITVAGHSAGGQLATMMLACQWKRHDQALPVDVVRSALAISALHDLEPIMKSPFLQGDLKLTPQQVAQASPARLPAPPHGTLYTVTGGDESEEYIRQNRLIQQAWGAERVPVCEPVLGRNHFSVLDALVTPGERLHQLALQLLRA</sequence>
<accession>A0A562ZK48</accession>
<dbReference type="InterPro" id="IPR019826">
    <property type="entry name" value="Carboxylesterase_B_AS"/>
</dbReference>
<proteinExistence type="predicted"/>
<evidence type="ECO:0000259" key="2">
    <source>
        <dbReference type="Pfam" id="PF07859"/>
    </source>
</evidence>
<dbReference type="Gene3D" id="3.40.50.1820">
    <property type="entry name" value="alpha/beta hydrolase"/>
    <property type="match status" value="1"/>
</dbReference>
<keyword evidence="4" id="KW-1185">Reference proteome</keyword>
<evidence type="ECO:0000256" key="1">
    <source>
        <dbReference type="ARBA" id="ARBA00022801"/>
    </source>
</evidence>
<dbReference type="PANTHER" id="PTHR48081:SF33">
    <property type="entry name" value="KYNURENINE FORMAMIDASE"/>
    <property type="match status" value="1"/>
</dbReference>
<dbReference type="Proteomes" id="UP000318199">
    <property type="component" value="Unassembled WGS sequence"/>
</dbReference>
<dbReference type="PROSITE" id="PS00122">
    <property type="entry name" value="CARBOXYLESTERASE_B_1"/>
    <property type="match status" value="1"/>
</dbReference>
<dbReference type="EMBL" id="VOBQ01000018">
    <property type="protein sequence ID" value="TWO68685.1"/>
    <property type="molecule type" value="Genomic_DNA"/>
</dbReference>
<protein>
    <submittedName>
        <fullName evidence="3">Alpha/beta hydrolase</fullName>
    </submittedName>
</protein>
<dbReference type="SUPFAM" id="SSF53474">
    <property type="entry name" value="alpha/beta-Hydrolases"/>
    <property type="match status" value="1"/>
</dbReference>
<keyword evidence="1 3" id="KW-0378">Hydrolase</keyword>
<gene>
    <name evidence="3" type="ORF">FN976_22050</name>
</gene>
<dbReference type="RefSeq" id="WP_145895231.1">
    <property type="nucleotide sequence ID" value="NZ_VOBQ01000018.1"/>
</dbReference>
<reference evidence="3 4" key="1">
    <citation type="submission" date="2019-07" db="EMBL/GenBank/DDBJ databases">
        <title>Caenimonas sedimenti sp. nov., isolated from activated sludge.</title>
        <authorList>
            <person name="Xu J."/>
        </authorList>
    </citation>
    <scope>NUCLEOTIDE SEQUENCE [LARGE SCALE GENOMIC DNA]</scope>
    <source>
        <strain evidence="3 4">HX-9-20</strain>
    </source>
</reference>
<dbReference type="AlphaFoldDB" id="A0A562ZK48"/>
<dbReference type="Pfam" id="PF07859">
    <property type="entry name" value="Abhydrolase_3"/>
    <property type="match status" value="1"/>
</dbReference>
<evidence type="ECO:0000313" key="3">
    <source>
        <dbReference type="EMBL" id="TWO68685.1"/>
    </source>
</evidence>